<dbReference type="Proteomes" id="UP000190814">
    <property type="component" value="Unassembled WGS sequence"/>
</dbReference>
<keyword evidence="1" id="KW-0472">Membrane</keyword>
<dbReference type="STRING" id="39495.SAMN02745111_00206"/>
<accession>A0A1T4V5L8</accession>
<dbReference type="AlphaFoldDB" id="A0A1T4V5L8"/>
<protein>
    <submittedName>
        <fullName evidence="2">Uncharacterized protein</fullName>
    </submittedName>
</protein>
<feature type="transmembrane region" description="Helical" evidence="1">
    <location>
        <begin position="69"/>
        <end position="93"/>
    </location>
</feature>
<keyword evidence="3" id="KW-1185">Reference proteome</keyword>
<evidence type="ECO:0000256" key="1">
    <source>
        <dbReference type="SAM" id="Phobius"/>
    </source>
</evidence>
<gene>
    <name evidence="2" type="ORF">SAMN02745111_00206</name>
</gene>
<sequence>MEQLKLAAQELSPELQEYIGNVKYVAYVFIAFAIVCFALHIKRRNDIKKLNGSTIKVSKDFVLKRADTILDILGLCIALAFVLIITSVMVMAFKTGQVDEESKNGLMIFSVVFFGIFYVVIFYGLINKIRIRTALSRGEFYIFDDEVGDKDVRHANNRSYYYLYLKKYYMLYKKRIHVSMETYRNTNVNDKCYVVYIPKTKDSYVFNQKYYSLDYDVQSKIIDVNELSNYDSKVKKKYVDLDNKYPGINNSVSEGEVLKDISKYYTNGLALFSIVGAVLVVVGMAFIIKFQILPGICLGGFGFLCIFAVMSNFKKAKEAKNNFLNGTYYIVPAVVVKDVSEMHLKDADKRKYLLTNKFGKMIVLPIEKFGNITTGSPLLLMFAHNDSENLLYALNPAYTYSFDIESKINPSFLGDVDYSNVNIDNMTPMDAINNFKKNL</sequence>
<feature type="transmembrane region" description="Helical" evidence="1">
    <location>
        <begin position="269"/>
        <end position="287"/>
    </location>
</feature>
<keyword evidence="1" id="KW-0812">Transmembrane</keyword>
<proteinExistence type="predicted"/>
<feature type="transmembrane region" description="Helical" evidence="1">
    <location>
        <begin position="105"/>
        <end position="126"/>
    </location>
</feature>
<evidence type="ECO:0000313" key="3">
    <source>
        <dbReference type="Proteomes" id="UP000190814"/>
    </source>
</evidence>
<organism evidence="2 3">
    <name type="scientific">Eubacterium uniforme</name>
    <dbReference type="NCBI Taxonomy" id="39495"/>
    <lineage>
        <taxon>Bacteria</taxon>
        <taxon>Bacillati</taxon>
        <taxon>Bacillota</taxon>
        <taxon>Clostridia</taxon>
        <taxon>Eubacteriales</taxon>
        <taxon>Eubacteriaceae</taxon>
        <taxon>Eubacterium</taxon>
    </lineage>
</organism>
<feature type="transmembrane region" description="Helical" evidence="1">
    <location>
        <begin position="293"/>
        <end position="313"/>
    </location>
</feature>
<dbReference type="EMBL" id="FUXZ01000002">
    <property type="protein sequence ID" value="SKA60196.1"/>
    <property type="molecule type" value="Genomic_DNA"/>
</dbReference>
<dbReference type="RefSeq" id="WP_078765097.1">
    <property type="nucleotide sequence ID" value="NZ_FUXZ01000002.1"/>
</dbReference>
<reference evidence="2 3" key="1">
    <citation type="submission" date="2017-02" db="EMBL/GenBank/DDBJ databases">
        <authorList>
            <person name="Peterson S.W."/>
        </authorList>
    </citation>
    <scope>NUCLEOTIDE SEQUENCE [LARGE SCALE GENOMIC DNA]</scope>
    <source>
        <strain evidence="2 3">ATCC 35992</strain>
    </source>
</reference>
<feature type="transmembrane region" description="Helical" evidence="1">
    <location>
        <begin position="24"/>
        <end position="41"/>
    </location>
</feature>
<keyword evidence="1" id="KW-1133">Transmembrane helix</keyword>
<name>A0A1T4V5L8_9FIRM</name>
<evidence type="ECO:0000313" key="2">
    <source>
        <dbReference type="EMBL" id="SKA60196.1"/>
    </source>
</evidence>